<reference evidence="1 2" key="1">
    <citation type="submission" date="2016-12" db="EMBL/GenBank/DDBJ databases">
        <title>The genomes of Aspergillus section Nigri reveals drivers in fungal speciation.</title>
        <authorList>
            <consortium name="DOE Joint Genome Institute"/>
            <person name="Vesth T.C."/>
            <person name="Nybo J."/>
            <person name="Theobald S."/>
            <person name="Brandl J."/>
            <person name="Frisvad J.C."/>
            <person name="Nielsen K.F."/>
            <person name="Lyhne E.K."/>
            <person name="Kogle M.E."/>
            <person name="Kuo A."/>
            <person name="Riley R."/>
            <person name="Clum A."/>
            <person name="Nolan M."/>
            <person name="Lipzen A."/>
            <person name="Salamov A."/>
            <person name="Henrissat B."/>
            <person name="Wiebenga A."/>
            <person name="De Vries R.P."/>
            <person name="Grigoriev I.V."/>
            <person name="Mortensen U.H."/>
            <person name="Andersen M.R."/>
            <person name="Baker S.E."/>
        </authorList>
    </citation>
    <scope>NUCLEOTIDE SEQUENCE [LARGE SCALE GENOMIC DNA]</scope>
    <source>
        <strain evidence="1 2">CBS 117.55</strain>
    </source>
</reference>
<sequence length="112" mass="11880">MKLSADGSFGSTVVFAASPLWTTVPSFNLELTENTSAAHLSQNLIPTVRDLVPGELCALFRIDSTLTAQSTAALIAFKPMSARVSSLSVVLDQNGPTTETALSGRQVNFSRH</sequence>
<proteinExistence type="predicted"/>
<keyword evidence="2" id="KW-1185">Reference proteome</keyword>
<gene>
    <name evidence="1" type="ORF">BO70DRAFT_392728</name>
</gene>
<dbReference type="EMBL" id="MSFL01000002">
    <property type="protein sequence ID" value="PWY91068.1"/>
    <property type="molecule type" value="Genomic_DNA"/>
</dbReference>
<dbReference type="RefSeq" id="XP_025403511.1">
    <property type="nucleotide sequence ID" value="XM_025546303.1"/>
</dbReference>
<protein>
    <submittedName>
        <fullName evidence="1">Uncharacterized protein</fullName>
    </submittedName>
</protein>
<dbReference type="Proteomes" id="UP000247233">
    <property type="component" value="Unassembled WGS sequence"/>
</dbReference>
<name>A0A317X247_9EURO</name>
<evidence type="ECO:0000313" key="1">
    <source>
        <dbReference type="EMBL" id="PWY91068.1"/>
    </source>
</evidence>
<evidence type="ECO:0000313" key="2">
    <source>
        <dbReference type="Proteomes" id="UP000247233"/>
    </source>
</evidence>
<dbReference type="GeneID" id="37068540"/>
<dbReference type="AlphaFoldDB" id="A0A317X247"/>
<accession>A0A317X247</accession>
<organism evidence="1 2">
    <name type="scientific">Aspergillus heteromorphus CBS 117.55</name>
    <dbReference type="NCBI Taxonomy" id="1448321"/>
    <lineage>
        <taxon>Eukaryota</taxon>
        <taxon>Fungi</taxon>
        <taxon>Dikarya</taxon>
        <taxon>Ascomycota</taxon>
        <taxon>Pezizomycotina</taxon>
        <taxon>Eurotiomycetes</taxon>
        <taxon>Eurotiomycetidae</taxon>
        <taxon>Eurotiales</taxon>
        <taxon>Aspergillaceae</taxon>
        <taxon>Aspergillus</taxon>
        <taxon>Aspergillus subgen. Circumdati</taxon>
    </lineage>
</organism>
<dbReference type="VEuPathDB" id="FungiDB:BO70DRAFT_392728"/>
<comment type="caution">
    <text evidence="1">The sequence shown here is derived from an EMBL/GenBank/DDBJ whole genome shotgun (WGS) entry which is preliminary data.</text>
</comment>